<dbReference type="InterPro" id="IPR033900">
    <property type="entry name" value="Gram_neg_porin_domain"/>
</dbReference>
<dbReference type="SUPFAM" id="SSF56935">
    <property type="entry name" value="Porins"/>
    <property type="match status" value="1"/>
</dbReference>
<feature type="domain" description="Porin" evidence="12">
    <location>
        <begin position="23"/>
        <end position="337"/>
    </location>
</feature>
<evidence type="ECO:0000256" key="8">
    <source>
        <dbReference type="ARBA" id="ARBA00023114"/>
    </source>
</evidence>
<keyword evidence="14" id="KW-1185">Reference proteome</keyword>
<evidence type="ECO:0000256" key="2">
    <source>
        <dbReference type="ARBA" id="ARBA00011233"/>
    </source>
</evidence>
<evidence type="ECO:0000256" key="3">
    <source>
        <dbReference type="ARBA" id="ARBA00022448"/>
    </source>
</evidence>
<keyword evidence="6 11" id="KW-0732">Signal</keyword>
<keyword evidence="8" id="KW-0626">Porin</keyword>
<reference evidence="13 14" key="1">
    <citation type="submission" date="2024-04" db="EMBL/GenBank/DDBJ databases">
        <title>Draft genome sequence of Sessilibacter corallicola NBRC 116591.</title>
        <authorList>
            <person name="Miyakawa T."/>
            <person name="Kusuya Y."/>
            <person name="Miura T."/>
        </authorList>
    </citation>
    <scope>NUCLEOTIDE SEQUENCE [LARGE SCALE GENOMIC DNA]</scope>
    <source>
        <strain evidence="13 14">KU-00831-HH</strain>
    </source>
</reference>
<dbReference type="Gene3D" id="2.40.160.10">
    <property type="entry name" value="Porin"/>
    <property type="match status" value="1"/>
</dbReference>
<dbReference type="InterPro" id="IPR050298">
    <property type="entry name" value="Gram-neg_bact_OMP"/>
</dbReference>
<sequence length="366" mass="39128">MNILTQKKLPAALGAVLLTSSFSAFSDTEFSFADGWTGSVGFQIQTFLVDIDNKVTDESSSRIQSGFDPSKLTINIAAPEYNGLKVSGTFQAVQSIQGAKDQGDGSTDNFGVRIAQVSVQGDFGTVKFGRDIAIFGLSSLAHDTGSLPGVGRGGTVDGGGATAGRINYGYYYPDFHAGIQYASNSFNGVSFHVGLFDPIDISAPADEDSVRAENLRFEGAINYKSEALDLWVSFINQDTEADAEINGYDLGGEVRFGPVALTAAFSDGTGINCCTPSTDDFEQWYVEADYTFGKTTIGASYGENELTDESGEDISDGELTMLFVHHNLTPTLTLIAEWNNETVSSAELGTDTTDRDTLAFGVNWQF</sequence>
<keyword evidence="9" id="KW-0472">Membrane</keyword>
<evidence type="ECO:0000256" key="6">
    <source>
        <dbReference type="ARBA" id="ARBA00022729"/>
    </source>
</evidence>
<keyword evidence="7" id="KW-0406">Ion transport</keyword>
<keyword evidence="3" id="KW-0813">Transport</keyword>
<evidence type="ECO:0000313" key="14">
    <source>
        <dbReference type="Proteomes" id="UP001465153"/>
    </source>
</evidence>
<protein>
    <recommendedName>
        <fullName evidence="12">Porin domain-containing protein</fullName>
    </recommendedName>
</protein>
<feature type="chain" id="PRO_5045903756" description="Porin domain-containing protein" evidence="11">
    <location>
        <begin position="27"/>
        <end position="366"/>
    </location>
</feature>
<keyword evidence="10" id="KW-0998">Cell outer membrane</keyword>
<dbReference type="PANTHER" id="PTHR34501:SF9">
    <property type="entry name" value="MAJOR OUTER MEMBRANE PROTEIN P.IA"/>
    <property type="match status" value="1"/>
</dbReference>
<evidence type="ECO:0000256" key="11">
    <source>
        <dbReference type="SAM" id="SignalP"/>
    </source>
</evidence>
<dbReference type="RefSeq" id="WP_233089704.1">
    <property type="nucleotide sequence ID" value="NZ_BAABWN010000018.1"/>
</dbReference>
<comment type="subunit">
    <text evidence="2">Homotrimer.</text>
</comment>
<evidence type="ECO:0000256" key="5">
    <source>
        <dbReference type="ARBA" id="ARBA00022692"/>
    </source>
</evidence>
<comment type="caution">
    <text evidence="13">The sequence shown here is derived from an EMBL/GenBank/DDBJ whole genome shotgun (WGS) entry which is preliminary data.</text>
</comment>
<dbReference type="EMBL" id="BAABWN010000018">
    <property type="protein sequence ID" value="GAA6170069.1"/>
    <property type="molecule type" value="Genomic_DNA"/>
</dbReference>
<dbReference type="InterPro" id="IPR023614">
    <property type="entry name" value="Porin_dom_sf"/>
</dbReference>
<evidence type="ECO:0000256" key="1">
    <source>
        <dbReference type="ARBA" id="ARBA00004571"/>
    </source>
</evidence>
<dbReference type="Pfam" id="PF13609">
    <property type="entry name" value="Porin_4"/>
    <property type="match status" value="1"/>
</dbReference>
<evidence type="ECO:0000313" key="13">
    <source>
        <dbReference type="EMBL" id="GAA6170069.1"/>
    </source>
</evidence>
<dbReference type="PANTHER" id="PTHR34501">
    <property type="entry name" value="PROTEIN YDDL-RELATED"/>
    <property type="match status" value="1"/>
</dbReference>
<proteinExistence type="predicted"/>
<keyword evidence="4" id="KW-1134">Transmembrane beta strand</keyword>
<keyword evidence="5" id="KW-0812">Transmembrane</keyword>
<evidence type="ECO:0000256" key="10">
    <source>
        <dbReference type="ARBA" id="ARBA00023237"/>
    </source>
</evidence>
<feature type="signal peptide" evidence="11">
    <location>
        <begin position="1"/>
        <end position="26"/>
    </location>
</feature>
<name>A0ABQ0AEJ2_9GAMM</name>
<evidence type="ECO:0000256" key="4">
    <source>
        <dbReference type="ARBA" id="ARBA00022452"/>
    </source>
</evidence>
<accession>A0ABQ0AEJ2</accession>
<gene>
    <name evidence="13" type="ORF">NBRC116591_38810</name>
</gene>
<dbReference type="Proteomes" id="UP001465153">
    <property type="component" value="Unassembled WGS sequence"/>
</dbReference>
<evidence type="ECO:0000256" key="7">
    <source>
        <dbReference type="ARBA" id="ARBA00023065"/>
    </source>
</evidence>
<evidence type="ECO:0000256" key="9">
    <source>
        <dbReference type="ARBA" id="ARBA00023136"/>
    </source>
</evidence>
<organism evidence="13 14">
    <name type="scientific">Sessilibacter corallicola</name>
    <dbReference type="NCBI Taxonomy" id="2904075"/>
    <lineage>
        <taxon>Bacteria</taxon>
        <taxon>Pseudomonadati</taxon>
        <taxon>Pseudomonadota</taxon>
        <taxon>Gammaproteobacteria</taxon>
        <taxon>Cellvibrionales</taxon>
        <taxon>Cellvibrionaceae</taxon>
        <taxon>Sessilibacter</taxon>
    </lineage>
</organism>
<evidence type="ECO:0000259" key="12">
    <source>
        <dbReference type="Pfam" id="PF13609"/>
    </source>
</evidence>
<comment type="subcellular location">
    <subcellularLocation>
        <location evidence="1">Cell outer membrane</location>
        <topology evidence="1">Multi-pass membrane protein</topology>
    </subcellularLocation>
</comment>